<evidence type="ECO:0000256" key="6">
    <source>
        <dbReference type="ARBA" id="ARBA00023136"/>
    </source>
</evidence>
<dbReference type="GO" id="GO:0055085">
    <property type="term" value="P:transmembrane transport"/>
    <property type="evidence" value="ECO:0007669"/>
    <property type="project" value="TreeGrafter"/>
</dbReference>
<dbReference type="AlphaFoldDB" id="A0A6A6GEE4"/>
<feature type="transmembrane region" description="Helical" evidence="8">
    <location>
        <begin position="201"/>
        <end position="223"/>
    </location>
</feature>
<keyword evidence="5 8" id="KW-1133">Transmembrane helix</keyword>
<dbReference type="SMART" id="SM01320">
    <property type="entry name" value="TRP_N"/>
    <property type="match status" value="1"/>
</dbReference>
<dbReference type="InterPro" id="IPR032800">
    <property type="entry name" value="TRP_N"/>
</dbReference>
<evidence type="ECO:0000256" key="5">
    <source>
        <dbReference type="ARBA" id="ARBA00022989"/>
    </source>
</evidence>
<dbReference type="OrthoDB" id="5212126at2759"/>
<dbReference type="Proteomes" id="UP000799538">
    <property type="component" value="Unassembled WGS sequence"/>
</dbReference>
<dbReference type="InterPro" id="IPR040241">
    <property type="entry name" value="TRP_Flc/Pkd2-like"/>
</dbReference>
<evidence type="ECO:0000313" key="11">
    <source>
        <dbReference type="EMBL" id="KAF2224017.1"/>
    </source>
</evidence>
<proteinExistence type="inferred from homology"/>
<feature type="signal peptide" evidence="9">
    <location>
        <begin position="1"/>
        <end position="24"/>
    </location>
</feature>
<comment type="similarity">
    <text evidence="2">Belongs to the transient receptor potential (TRP) ion channel family.</text>
</comment>
<protein>
    <recommendedName>
        <fullName evidence="10">ML-like domain-containing protein</fullName>
    </recommendedName>
</protein>
<comment type="subcellular location">
    <subcellularLocation>
        <location evidence="1">Membrane</location>
        <topology evidence="1">Multi-pass membrane protein</topology>
    </subcellularLocation>
</comment>
<feature type="region of interest" description="Disordered" evidence="7">
    <location>
        <begin position="634"/>
        <end position="737"/>
    </location>
</feature>
<name>A0A6A6GEE4_9PEZI</name>
<feature type="transmembrane region" description="Helical" evidence="8">
    <location>
        <begin position="416"/>
        <end position="441"/>
    </location>
</feature>
<feature type="transmembrane region" description="Helical" evidence="8">
    <location>
        <begin position="484"/>
        <end position="504"/>
    </location>
</feature>
<reference evidence="12" key="1">
    <citation type="journal article" date="2020" name="Stud. Mycol.">
        <title>101 Dothideomycetes genomes: A test case for predicting lifestyles and emergence of pathogens.</title>
        <authorList>
            <person name="Haridas S."/>
            <person name="Albert R."/>
            <person name="Binder M."/>
            <person name="Bloem J."/>
            <person name="LaButti K."/>
            <person name="Salamov A."/>
            <person name="Andreopoulos B."/>
            <person name="Baker S."/>
            <person name="Barry K."/>
            <person name="Bills G."/>
            <person name="Bluhm B."/>
            <person name="Cannon C."/>
            <person name="Castanera R."/>
            <person name="Culley D."/>
            <person name="Daum C."/>
            <person name="Ezra D."/>
            <person name="Gonzalez J."/>
            <person name="Henrissat B."/>
            <person name="Kuo A."/>
            <person name="Liang C."/>
            <person name="Lipzen A."/>
            <person name="Lutzoni F."/>
            <person name="Magnuson J."/>
            <person name="Mondo S."/>
            <person name="Nolan M."/>
            <person name="Ohm R."/>
            <person name="Pangilinan J."/>
            <person name="Park H.-J."/>
            <person name="Ramirez L."/>
            <person name="Alfaro M."/>
            <person name="Sun H."/>
            <person name="Tritt A."/>
            <person name="Yoshinaga Y."/>
            <person name="Zwiers L.-H."/>
            <person name="Turgeon B."/>
            <person name="Goodwin S."/>
            <person name="Spatafora J."/>
            <person name="Crous P."/>
            <person name="Grigoriev I."/>
        </authorList>
    </citation>
    <scope>NUCLEOTIDE SEQUENCE [LARGE SCALE GENOMIC DNA]</scope>
    <source>
        <strain evidence="12">CECT 20119</strain>
    </source>
</reference>
<organism evidence="11 12">
    <name type="scientific">Elsinoe ampelina</name>
    <dbReference type="NCBI Taxonomy" id="302913"/>
    <lineage>
        <taxon>Eukaryota</taxon>
        <taxon>Fungi</taxon>
        <taxon>Dikarya</taxon>
        <taxon>Ascomycota</taxon>
        <taxon>Pezizomycotina</taxon>
        <taxon>Dothideomycetes</taxon>
        <taxon>Dothideomycetidae</taxon>
        <taxon>Myriangiales</taxon>
        <taxon>Elsinoaceae</taxon>
        <taxon>Elsinoe</taxon>
    </lineage>
</organism>
<dbReference type="Pfam" id="PF14558">
    <property type="entry name" value="TRP_N"/>
    <property type="match status" value="1"/>
</dbReference>
<dbReference type="PANTHER" id="PTHR31145:SF2">
    <property type="entry name" value="FLAVIN CARRIER PROTEIN 2"/>
    <property type="match status" value="1"/>
</dbReference>
<feature type="transmembrane region" description="Helical" evidence="8">
    <location>
        <begin position="575"/>
        <end position="601"/>
    </location>
</feature>
<keyword evidence="12" id="KW-1185">Reference proteome</keyword>
<dbReference type="EMBL" id="ML992505">
    <property type="protein sequence ID" value="KAF2224017.1"/>
    <property type="molecule type" value="Genomic_DNA"/>
</dbReference>
<feature type="chain" id="PRO_5025346991" description="ML-like domain-containing protein" evidence="9">
    <location>
        <begin position="25"/>
        <end position="737"/>
    </location>
</feature>
<feature type="domain" description="ML-like" evidence="10">
    <location>
        <begin position="28"/>
        <end position="167"/>
    </location>
</feature>
<feature type="transmembrane region" description="Helical" evidence="8">
    <location>
        <begin position="166"/>
        <end position="189"/>
    </location>
</feature>
<feature type="transmembrane region" description="Helical" evidence="8">
    <location>
        <begin position="390"/>
        <end position="410"/>
    </location>
</feature>
<evidence type="ECO:0000256" key="2">
    <source>
        <dbReference type="ARBA" id="ARBA00010642"/>
    </source>
</evidence>
<feature type="transmembrane region" description="Helical" evidence="8">
    <location>
        <begin position="510"/>
        <end position="530"/>
    </location>
</feature>
<feature type="transmembrane region" description="Helical" evidence="8">
    <location>
        <begin position="341"/>
        <end position="362"/>
    </location>
</feature>
<sequence>MRFGLPSCGALAGSLLAFSSAVHAAGNGILTSSSLTTCQDDSRFTATEANINFWMSNQTLKVDVVGTSTITGNVSIELDIIAYGLNVFQYTFNPCEAGLLGMCPMNAGPLSVPINVPVPDSAIAQIPGIAFTVPDLDAVVNVNFNSSTTRERFACISVRLNNGKTVYMPAVSWVIAIITGLGLVAAAVASGMGHSNTSAHVAANTMSLFGFFQSQAFLGMTAVRLPPIVAAWTQNFQWSMGIIGVGFIQNIAEWYQRATGGTPSNTVSERATRIIEVQKRSLDFSYHLLRRGASAVRHLVARTNGAGASGADTSNIIILRGIERVGFRANIERTEIFMTGYIFFIVFVMFVVLFVVLFKLICEGLVKAGRMKGDKFIDFRNGWTTVLKGILFRVALIGFPQMVVLCFWELTVRDSAAIVVLAIVVLAIFTVLTMIAVLAWASSKVIRLARRSINMHKNPAYILYSDPVTLNKWGFLYVSYKATAYYWVVVSLVYILVKGLLVALAQGSGIVQAIAFLVVDAAYFISLCVLRPYMDKKTNAFNIAIQVMNFLNAIFLLFFTNIFGAPGIVSGAMGIILFFVNAVFALVLLILLLVASGFALFSKNPDVRYAPMRDDRGSFIKSQTHLPNELDALGATARGEGRNGGKGSRFEDDEDGYSSSDVSRIGGNSSSMAGRYENGQVPPSPNPASPSTAYSNGMYNEKASYYPPRSNNASPAPGSRGNGAARASPWQRGAGYD</sequence>
<keyword evidence="6 8" id="KW-0472">Membrane</keyword>
<dbReference type="Pfam" id="PF06011">
    <property type="entry name" value="TRP"/>
    <property type="match status" value="1"/>
</dbReference>
<dbReference type="PANTHER" id="PTHR31145">
    <property type="entry name" value="INTEGRAL MEMBRANE PROTEIN (AFU_ORTHOLOGUE AFUA_7G01610)"/>
    <property type="match status" value="1"/>
</dbReference>
<dbReference type="InterPro" id="IPR010308">
    <property type="entry name" value="TRP_C"/>
</dbReference>
<accession>A0A6A6GEE4</accession>
<keyword evidence="3 8" id="KW-0812">Transmembrane</keyword>
<evidence type="ECO:0000313" key="12">
    <source>
        <dbReference type="Proteomes" id="UP000799538"/>
    </source>
</evidence>
<evidence type="ECO:0000259" key="10">
    <source>
        <dbReference type="SMART" id="SM01320"/>
    </source>
</evidence>
<evidence type="ECO:0000256" key="8">
    <source>
        <dbReference type="SAM" id="Phobius"/>
    </source>
</evidence>
<feature type="compositionally biased region" description="Polar residues" evidence="7">
    <location>
        <begin position="657"/>
        <end position="672"/>
    </location>
</feature>
<evidence type="ECO:0000256" key="7">
    <source>
        <dbReference type="SAM" id="MobiDB-lite"/>
    </source>
</evidence>
<evidence type="ECO:0000256" key="9">
    <source>
        <dbReference type="SAM" id="SignalP"/>
    </source>
</evidence>
<evidence type="ECO:0000256" key="1">
    <source>
        <dbReference type="ARBA" id="ARBA00004141"/>
    </source>
</evidence>
<evidence type="ECO:0000256" key="4">
    <source>
        <dbReference type="ARBA" id="ARBA00022729"/>
    </source>
</evidence>
<evidence type="ECO:0000256" key="3">
    <source>
        <dbReference type="ARBA" id="ARBA00022692"/>
    </source>
</evidence>
<feature type="transmembrane region" description="Helical" evidence="8">
    <location>
        <begin position="550"/>
        <end position="569"/>
    </location>
</feature>
<keyword evidence="4 9" id="KW-0732">Signal</keyword>
<dbReference type="GO" id="GO:0016020">
    <property type="term" value="C:membrane"/>
    <property type="evidence" value="ECO:0007669"/>
    <property type="project" value="UniProtKB-SubCell"/>
</dbReference>
<dbReference type="GO" id="GO:0009272">
    <property type="term" value="P:fungal-type cell wall biogenesis"/>
    <property type="evidence" value="ECO:0007669"/>
    <property type="project" value="TreeGrafter"/>
</dbReference>
<gene>
    <name evidence="11" type="ORF">BDZ85DRAFT_96000</name>
</gene>